<evidence type="ECO:0000256" key="5">
    <source>
        <dbReference type="ARBA" id="ARBA00022692"/>
    </source>
</evidence>
<dbReference type="PANTHER" id="PTHR10778:SF10">
    <property type="entry name" value="SOLUTE CARRIER FAMILY 35 MEMBER B1"/>
    <property type="match status" value="1"/>
</dbReference>
<name>A0A0P1KSG2_9SACH</name>
<evidence type="ECO:0000256" key="10">
    <source>
        <dbReference type="SAM" id="Phobius"/>
    </source>
</evidence>
<evidence type="ECO:0000256" key="8">
    <source>
        <dbReference type="ARBA" id="ARBA00023136"/>
    </source>
</evidence>
<dbReference type="SUPFAM" id="SSF103481">
    <property type="entry name" value="Multidrug resistance efflux transporter EmrE"/>
    <property type="match status" value="1"/>
</dbReference>
<keyword evidence="4" id="KW-0762">Sugar transport</keyword>
<evidence type="ECO:0000256" key="2">
    <source>
        <dbReference type="ARBA" id="ARBA00010694"/>
    </source>
</evidence>
<feature type="transmembrane region" description="Helical" evidence="10">
    <location>
        <begin position="40"/>
        <end position="62"/>
    </location>
</feature>
<organism evidence="11 12">
    <name type="scientific">Lachancea quebecensis</name>
    <dbReference type="NCBI Taxonomy" id="1654605"/>
    <lineage>
        <taxon>Eukaryota</taxon>
        <taxon>Fungi</taxon>
        <taxon>Dikarya</taxon>
        <taxon>Ascomycota</taxon>
        <taxon>Saccharomycotina</taxon>
        <taxon>Saccharomycetes</taxon>
        <taxon>Saccharomycetales</taxon>
        <taxon>Saccharomycetaceae</taxon>
        <taxon>Lachancea</taxon>
    </lineage>
</organism>
<dbReference type="InterPro" id="IPR013657">
    <property type="entry name" value="SCL35B1-4/HUT1"/>
</dbReference>
<keyword evidence="7 10" id="KW-1133">Transmembrane helix</keyword>
<accession>A0A0P1KSG2</accession>
<feature type="transmembrane region" description="Helical" evidence="10">
    <location>
        <begin position="5"/>
        <end position="25"/>
    </location>
</feature>
<evidence type="ECO:0000256" key="7">
    <source>
        <dbReference type="ARBA" id="ARBA00022989"/>
    </source>
</evidence>
<evidence type="ECO:0000313" key="11">
    <source>
        <dbReference type="EMBL" id="CUS23126.1"/>
    </source>
</evidence>
<sequence length="330" mass="37044">MGSQILLAMCVLGIYATFLTWSLVYEPLTTKVWPNSAEKFHVPCVVSLVQASVAAFMGYAYLQREKTGYRTKEFIKDNFKDLLLISFTQSTSSPLATYSLQYVDFLTYMLAKSCKLIPILAVHLLLYHTKITNDKKIVAIAVTFGVTLFNLGSAKRRSSTRDQNVSYINGFAPLLLSLLLDGFTNATQDTLLKRNRTSNKKPITGGHLMLGLNMCIVFWNFFYLLLIDPEQAIKAKNMVSNDPQIVYYLLTYAICGALGQICIFYTLQEYGSLVLVMVTVTRKMFSMILSILVYGHHVTRMQWLGITIVFGGITAEALLKRRGAGKLKAQ</sequence>
<protein>
    <recommendedName>
        <fullName evidence="9">UDP-galactose transporter homolog 1</fullName>
    </recommendedName>
</protein>
<feature type="transmembrane region" description="Helical" evidence="10">
    <location>
        <begin position="137"/>
        <end position="154"/>
    </location>
</feature>
<reference evidence="12" key="1">
    <citation type="submission" date="2015-10" db="EMBL/GenBank/DDBJ databases">
        <authorList>
            <person name="Devillers H."/>
        </authorList>
    </citation>
    <scope>NUCLEOTIDE SEQUENCE [LARGE SCALE GENOMIC DNA]</scope>
</reference>
<feature type="transmembrane region" description="Helical" evidence="10">
    <location>
        <begin position="274"/>
        <end position="295"/>
    </location>
</feature>
<dbReference type="OrthoDB" id="1601at2759"/>
<dbReference type="GO" id="GO:0005460">
    <property type="term" value="F:UDP-glucose transmembrane transporter activity"/>
    <property type="evidence" value="ECO:0007669"/>
    <property type="project" value="TreeGrafter"/>
</dbReference>
<comment type="subcellular location">
    <subcellularLocation>
        <location evidence="1">Endoplasmic reticulum membrane</location>
        <topology evidence="1">Multi-pass membrane protein</topology>
    </subcellularLocation>
</comment>
<keyword evidence="12" id="KW-1185">Reference proteome</keyword>
<dbReference type="EMBL" id="LN890539">
    <property type="protein sequence ID" value="CUS23126.1"/>
    <property type="molecule type" value="Genomic_DNA"/>
</dbReference>
<proteinExistence type="inferred from homology"/>
<evidence type="ECO:0000256" key="4">
    <source>
        <dbReference type="ARBA" id="ARBA00022597"/>
    </source>
</evidence>
<evidence type="ECO:0000313" key="12">
    <source>
        <dbReference type="Proteomes" id="UP000236544"/>
    </source>
</evidence>
<dbReference type="InterPro" id="IPR037185">
    <property type="entry name" value="EmrE-like"/>
</dbReference>
<dbReference type="AlphaFoldDB" id="A0A0P1KSG2"/>
<dbReference type="GO" id="GO:0000139">
    <property type="term" value="C:Golgi membrane"/>
    <property type="evidence" value="ECO:0007669"/>
    <property type="project" value="TreeGrafter"/>
</dbReference>
<keyword evidence="6" id="KW-0256">Endoplasmic reticulum</keyword>
<evidence type="ECO:0000256" key="6">
    <source>
        <dbReference type="ARBA" id="ARBA00022824"/>
    </source>
</evidence>
<evidence type="ECO:0000256" key="3">
    <source>
        <dbReference type="ARBA" id="ARBA00022448"/>
    </source>
</evidence>
<keyword evidence="5 10" id="KW-0812">Transmembrane</keyword>
<keyword evidence="3" id="KW-0813">Transport</keyword>
<dbReference type="Pfam" id="PF08449">
    <property type="entry name" value="UAA"/>
    <property type="match status" value="1"/>
</dbReference>
<dbReference type="PANTHER" id="PTHR10778">
    <property type="entry name" value="SOLUTE CARRIER FAMILY 35 MEMBER B"/>
    <property type="match status" value="1"/>
</dbReference>
<feature type="transmembrane region" description="Helical" evidence="10">
    <location>
        <begin position="106"/>
        <end position="125"/>
    </location>
</feature>
<dbReference type="Proteomes" id="UP000236544">
    <property type="component" value="Unassembled WGS sequence"/>
</dbReference>
<feature type="transmembrane region" description="Helical" evidence="10">
    <location>
        <begin position="166"/>
        <end position="184"/>
    </location>
</feature>
<feature type="transmembrane region" description="Helical" evidence="10">
    <location>
        <begin position="245"/>
        <end position="267"/>
    </location>
</feature>
<dbReference type="GO" id="GO:0005789">
    <property type="term" value="C:endoplasmic reticulum membrane"/>
    <property type="evidence" value="ECO:0007669"/>
    <property type="project" value="UniProtKB-SubCell"/>
</dbReference>
<comment type="similarity">
    <text evidence="2">Belongs to the nucleotide-sugar transporter family. SLC35B subfamily.</text>
</comment>
<feature type="transmembrane region" description="Helical" evidence="10">
    <location>
        <begin position="205"/>
        <end position="225"/>
    </location>
</feature>
<evidence type="ECO:0000256" key="9">
    <source>
        <dbReference type="ARBA" id="ARBA00041103"/>
    </source>
</evidence>
<evidence type="ECO:0000256" key="1">
    <source>
        <dbReference type="ARBA" id="ARBA00004477"/>
    </source>
</evidence>
<dbReference type="GO" id="GO:0005459">
    <property type="term" value="F:UDP-galactose transmembrane transporter activity"/>
    <property type="evidence" value="ECO:0007669"/>
    <property type="project" value="TreeGrafter"/>
</dbReference>
<gene>
    <name evidence="11" type="ORF">LAQU0_S08e02696g</name>
</gene>
<keyword evidence="8 10" id="KW-0472">Membrane</keyword>